<dbReference type="InterPro" id="IPR053145">
    <property type="entry name" value="AB_hydrolase_Est10"/>
</dbReference>
<dbReference type="PANTHER" id="PTHR43265:SF1">
    <property type="entry name" value="ESTERASE ESTD"/>
    <property type="match status" value="1"/>
</dbReference>
<dbReference type="SUPFAM" id="SSF53474">
    <property type="entry name" value="alpha/beta-Hydrolases"/>
    <property type="match status" value="1"/>
</dbReference>
<keyword evidence="1" id="KW-0732">Signal</keyword>
<name>A0A318J750_9BURK</name>
<evidence type="ECO:0000313" key="4">
    <source>
        <dbReference type="Proteomes" id="UP000247792"/>
    </source>
</evidence>
<dbReference type="Gene3D" id="3.40.50.1820">
    <property type="entry name" value="alpha/beta hydrolase"/>
    <property type="match status" value="1"/>
</dbReference>
<dbReference type="RefSeq" id="WP_110255849.1">
    <property type="nucleotide sequence ID" value="NZ_QJKB01000004.1"/>
</dbReference>
<evidence type="ECO:0000259" key="2">
    <source>
        <dbReference type="Pfam" id="PF12697"/>
    </source>
</evidence>
<dbReference type="InterPro" id="IPR029058">
    <property type="entry name" value="AB_hydrolase_fold"/>
</dbReference>
<dbReference type="Proteomes" id="UP000247792">
    <property type="component" value="Unassembled WGS sequence"/>
</dbReference>
<dbReference type="GO" id="GO:0052689">
    <property type="term" value="F:carboxylic ester hydrolase activity"/>
    <property type="evidence" value="ECO:0007669"/>
    <property type="project" value="TreeGrafter"/>
</dbReference>
<feature type="domain" description="AB hydrolase-1" evidence="2">
    <location>
        <begin position="132"/>
        <end position="391"/>
    </location>
</feature>
<protein>
    <recommendedName>
        <fullName evidence="2">AB hydrolase-1 domain-containing protein</fullName>
    </recommendedName>
</protein>
<dbReference type="OrthoDB" id="1412847at2"/>
<evidence type="ECO:0000256" key="1">
    <source>
        <dbReference type="SAM" id="SignalP"/>
    </source>
</evidence>
<keyword evidence="4" id="KW-1185">Reference proteome</keyword>
<feature type="signal peptide" evidence="1">
    <location>
        <begin position="1"/>
        <end position="21"/>
    </location>
</feature>
<dbReference type="Pfam" id="PF12697">
    <property type="entry name" value="Abhydrolase_6"/>
    <property type="match status" value="1"/>
</dbReference>
<dbReference type="AlphaFoldDB" id="A0A318J750"/>
<proteinExistence type="predicted"/>
<dbReference type="EMBL" id="QJKB01000004">
    <property type="protein sequence ID" value="PXX43324.1"/>
    <property type="molecule type" value="Genomic_DNA"/>
</dbReference>
<accession>A0A318J750</accession>
<dbReference type="InterPro" id="IPR000073">
    <property type="entry name" value="AB_hydrolase_1"/>
</dbReference>
<comment type="caution">
    <text evidence="3">The sequence shown here is derived from an EMBL/GenBank/DDBJ whole genome shotgun (WGS) entry which is preliminary data.</text>
</comment>
<reference evidence="3 4" key="1">
    <citation type="submission" date="2018-05" db="EMBL/GenBank/DDBJ databases">
        <title>Genomic Encyclopedia of Type Strains, Phase IV (KMG-IV): sequencing the most valuable type-strain genomes for metagenomic binning, comparative biology and taxonomic classification.</title>
        <authorList>
            <person name="Goeker M."/>
        </authorList>
    </citation>
    <scope>NUCLEOTIDE SEQUENCE [LARGE SCALE GENOMIC DNA]</scope>
    <source>
        <strain evidence="3 4">DSM 19792</strain>
    </source>
</reference>
<organism evidence="3 4">
    <name type="scientific">Undibacterium pigrum</name>
    <dbReference type="NCBI Taxonomy" id="401470"/>
    <lineage>
        <taxon>Bacteria</taxon>
        <taxon>Pseudomonadati</taxon>
        <taxon>Pseudomonadota</taxon>
        <taxon>Betaproteobacteria</taxon>
        <taxon>Burkholderiales</taxon>
        <taxon>Oxalobacteraceae</taxon>
        <taxon>Undibacterium</taxon>
    </lineage>
</organism>
<dbReference type="PANTHER" id="PTHR43265">
    <property type="entry name" value="ESTERASE ESTD"/>
    <property type="match status" value="1"/>
</dbReference>
<gene>
    <name evidence="3" type="ORF">DFR42_104325</name>
</gene>
<sequence>MKILSSTLFFACALACPVLFAQTIAVPDQLKSGPFISTPCEIGIFQKDKQTFVVVTKADKGFNYTFSNGTVGNTMDSGITLTCGKNAVLIRGDEVWNKLAISELNTRFESSGVMLAGRLMEPPGAEKNTPLLVYVHGSEDTGWIDRAGDPYQMLGRGISVFVYDKRGTGLSQGEYTQNFPRLGDDLVAASREARRLAAGRYGRFGLIGLSQGGWIVPLAAARAGAEFLGVGFGLAVDITGQDAEQVRKELRDHGYGDDILAKASKVTDVTAKIAKSELKEGFDELADIQKQFGKEAWFTSIKGGYSGVFLSMSVDDLRRNGVPRFDKLDIDWSLDPMQVLSKVDVPQMWVFADEDRQAPGAVSLERLSNLRRQGSNITIYRFPDTGHGMWEYTEAKDGTRKQLRITPGYYDLMADWAKGKLDGSYGKAYRR</sequence>
<evidence type="ECO:0000313" key="3">
    <source>
        <dbReference type="EMBL" id="PXX43324.1"/>
    </source>
</evidence>
<feature type="chain" id="PRO_5016440227" description="AB hydrolase-1 domain-containing protein" evidence="1">
    <location>
        <begin position="22"/>
        <end position="431"/>
    </location>
</feature>